<dbReference type="Proteomes" id="UP000275408">
    <property type="component" value="Unassembled WGS sequence"/>
</dbReference>
<evidence type="ECO:0000313" key="2">
    <source>
        <dbReference type="EMBL" id="RMX61576.1"/>
    </source>
</evidence>
<reference evidence="2 3" key="1">
    <citation type="journal article" date="2018" name="Sci. Rep.">
        <title>Comparative analysis of the Pocillopora damicornis genome highlights role of immune system in coral evolution.</title>
        <authorList>
            <person name="Cunning R."/>
            <person name="Bay R.A."/>
            <person name="Gillette P."/>
            <person name="Baker A.C."/>
            <person name="Traylor-Knowles N."/>
        </authorList>
    </citation>
    <scope>NUCLEOTIDE SEQUENCE [LARGE SCALE GENOMIC DNA]</scope>
    <source>
        <strain evidence="2">RSMAS</strain>
        <tissue evidence="2">Whole animal</tissue>
    </source>
</reference>
<accession>A0A3M6V6J7</accession>
<gene>
    <name evidence="2" type="ORF">pdam_00025168</name>
</gene>
<evidence type="ECO:0000256" key="1">
    <source>
        <dbReference type="SAM" id="MobiDB-lite"/>
    </source>
</evidence>
<feature type="region of interest" description="Disordered" evidence="1">
    <location>
        <begin position="34"/>
        <end position="67"/>
    </location>
</feature>
<organism evidence="2 3">
    <name type="scientific">Pocillopora damicornis</name>
    <name type="common">Cauliflower coral</name>
    <name type="synonym">Millepora damicornis</name>
    <dbReference type="NCBI Taxonomy" id="46731"/>
    <lineage>
        <taxon>Eukaryota</taxon>
        <taxon>Metazoa</taxon>
        <taxon>Cnidaria</taxon>
        <taxon>Anthozoa</taxon>
        <taxon>Hexacorallia</taxon>
        <taxon>Scleractinia</taxon>
        <taxon>Astrocoeniina</taxon>
        <taxon>Pocilloporidae</taxon>
        <taxon>Pocillopora</taxon>
    </lineage>
</organism>
<sequence>MNQDNTPFYLAINNGLKADSVARKSWFKSGAVGINKFNDNGAESRNRKRQASKSQQQKDNDPDAKRK</sequence>
<keyword evidence="3" id="KW-1185">Reference proteome</keyword>
<name>A0A3M6V6J7_POCDA</name>
<evidence type="ECO:0000313" key="3">
    <source>
        <dbReference type="Proteomes" id="UP000275408"/>
    </source>
</evidence>
<proteinExistence type="predicted"/>
<protein>
    <submittedName>
        <fullName evidence="2">Uncharacterized protein</fullName>
    </submittedName>
</protein>
<dbReference type="EMBL" id="RCHS01000001">
    <property type="protein sequence ID" value="RMX61576.1"/>
    <property type="molecule type" value="Genomic_DNA"/>
</dbReference>
<dbReference type="AlphaFoldDB" id="A0A3M6V6J7"/>
<comment type="caution">
    <text evidence="2">The sequence shown here is derived from an EMBL/GenBank/DDBJ whole genome shotgun (WGS) entry which is preliminary data.</text>
</comment>
<feature type="compositionally biased region" description="Basic and acidic residues" evidence="1">
    <location>
        <begin position="56"/>
        <end position="67"/>
    </location>
</feature>